<dbReference type="EMBL" id="CP133568">
    <property type="protein sequence ID" value="WMT02093.1"/>
    <property type="molecule type" value="Genomic_DNA"/>
</dbReference>
<accession>A0ABY9P4V2</accession>
<protein>
    <submittedName>
        <fullName evidence="1">Uncharacterized protein</fullName>
    </submittedName>
</protein>
<name>A0ABY9P4V2_9GAMM</name>
<sequence>MQTVTRHEILRGLLQEAVAGEAIRYRILEHARRTVASLTPGTVEHHNAARAAGFCLASYRNQRDLVGSLSRQVGLL</sequence>
<gene>
    <name evidence="1" type="ORF">RDV84_19315</name>
</gene>
<proteinExistence type="predicted"/>
<evidence type="ECO:0000313" key="1">
    <source>
        <dbReference type="EMBL" id="WMT02093.1"/>
    </source>
</evidence>
<keyword evidence="2" id="KW-1185">Reference proteome</keyword>
<evidence type="ECO:0000313" key="2">
    <source>
        <dbReference type="Proteomes" id="UP001229313"/>
    </source>
</evidence>
<dbReference type="Proteomes" id="UP001229313">
    <property type="component" value="Chromosome"/>
</dbReference>
<organism evidence="1 2">
    <name type="scientific">Lysobacter yananisis</name>
    <dbReference type="NCBI Taxonomy" id="1003114"/>
    <lineage>
        <taxon>Bacteria</taxon>
        <taxon>Pseudomonadati</taxon>
        <taxon>Pseudomonadota</taxon>
        <taxon>Gammaproteobacteria</taxon>
        <taxon>Lysobacterales</taxon>
        <taxon>Lysobacteraceae</taxon>
        <taxon>Lysobacter</taxon>
    </lineage>
</organism>
<reference evidence="1 2" key="1">
    <citation type="submission" date="2023-08" db="EMBL/GenBank/DDBJ databases">
        <title>The whole genome sequence of Lysobacter yananisis.</title>
        <authorList>
            <person name="Sun H."/>
        </authorList>
    </citation>
    <scope>NUCLEOTIDE SEQUENCE [LARGE SCALE GENOMIC DNA]</scope>
    <source>
        <strain evidence="1 2">SNNU513</strain>
    </source>
</reference>
<dbReference type="RefSeq" id="WP_309151263.1">
    <property type="nucleotide sequence ID" value="NZ_CP133568.1"/>
</dbReference>